<organism evidence="5 6">
    <name type="scientific">Inquilinus limosus</name>
    <dbReference type="NCBI Taxonomy" id="171674"/>
    <lineage>
        <taxon>Bacteria</taxon>
        <taxon>Pseudomonadati</taxon>
        <taxon>Pseudomonadota</taxon>
        <taxon>Alphaproteobacteria</taxon>
        <taxon>Rhodospirillales</taxon>
        <taxon>Rhodospirillaceae</taxon>
        <taxon>Inquilinus</taxon>
    </lineage>
</organism>
<dbReference type="InterPro" id="IPR036388">
    <property type="entry name" value="WH-like_DNA-bd_sf"/>
</dbReference>
<dbReference type="CDD" id="cd06170">
    <property type="entry name" value="LuxR_C_like"/>
    <property type="match status" value="1"/>
</dbReference>
<dbReference type="PRINTS" id="PR00038">
    <property type="entry name" value="HTHLUXR"/>
</dbReference>
<evidence type="ECO:0000313" key="6">
    <source>
        <dbReference type="Proteomes" id="UP000700706"/>
    </source>
</evidence>
<keyword evidence="2" id="KW-0238">DNA-binding</keyword>
<sequence length="258" mass="28073">MSDQARPPGEGDVAALIAQAYDAALGREAWPDVLLRLAVLLGGDSAATLHPTGAPLPQDAAVRIHVDPGYVPLYNAHYHGTWPVLPALRRLPAGAVFADRMVVPESDFRRSEFYNDYARPQGRHSGLYWIDVGPDGLGAHLSVWRTRRRPDWSEAEIRLLWQIGPHLRRALTIGQRLANLAQPRPSAAIAVDPGVVAPRELDCLSWVARGASSKQIARQLGLSMHTVNTYLASAKRKLKASSRSEAVATALQLGLIQA</sequence>
<reference evidence="5" key="1">
    <citation type="submission" date="2020-06" db="EMBL/GenBank/DDBJ databases">
        <title>Stable isotope informed genome-resolved metagenomics uncovers potential trophic interactions in rhizosphere soil.</title>
        <authorList>
            <person name="Starr E.P."/>
            <person name="Shi S."/>
            <person name="Blazewicz S.J."/>
            <person name="Koch B.J."/>
            <person name="Probst A.J."/>
            <person name="Hungate B.A."/>
            <person name="Pett-Ridge J."/>
            <person name="Firestone M.K."/>
            <person name="Banfield J.F."/>
        </authorList>
    </citation>
    <scope>NUCLEOTIDE SEQUENCE</scope>
    <source>
        <strain evidence="5">YM_69_17</strain>
    </source>
</reference>
<evidence type="ECO:0000256" key="2">
    <source>
        <dbReference type="ARBA" id="ARBA00023125"/>
    </source>
</evidence>
<dbReference type="GO" id="GO:0006355">
    <property type="term" value="P:regulation of DNA-templated transcription"/>
    <property type="evidence" value="ECO:0007669"/>
    <property type="project" value="InterPro"/>
</dbReference>
<dbReference type="InterPro" id="IPR016032">
    <property type="entry name" value="Sig_transdc_resp-reg_C-effctor"/>
</dbReference>
<dbReference type="SUPFAM" id="SSF46894">
    <property type="entry name" value="C-terminal effector domain of the bipartite response regulators"/>
    <property type="match status" value="1"/>
</dbReference>
<dbReference type="Gene3D" id="1.10.10.10">
    <property type="entry name" value="Winged helix-like DNA-binding domain superfamily/Winged helix DNA-binding domain"/>
    <property type="match status" value="1"/>
</dbReference>
<proteinExistence type="predicted"/>
<protein>
    <recommendedName>
        <fullName evidence="4">HTH luxR-type domain-containing protein</fullName>
    </recommendedName>
</protein>
<keyword evidence="3" id="KW-0804">Transcription</keyword>
<comment type="caution">
    <text evidence="5">The sequence shown here is derived from an EMBL/GenBank/DDBJ whole genome shotgun (WGS) entry which is preliminary data.</text>
</comment>
<dbReference type="Proteomes" id="UP000700706">
    <property type="component" value="Unassembled WGS sequence"/>
</dbReference>
<accession>A0A952FQ53</accession>
<dbReference type="PROSITE" id="PS50043">
    <property type="entry name" value="HTH_LUXR_2"/>
    <property type="match status" value="1"/>
</dbReference>
<name>A0A952FQ53_9PROT</name>
<feature type="domain" description="HTH luxR-type" evidence="4">
    <location>
        <begin position="189"/>
        <end position="254"/>
    </location>
</feature>
<dbReference type="AlphaFoldDB" id="A0A952FQ53"/>
<evidence type="ECO:0000313" key="5">
    <source>
        <dbReference type="EMBL" id="MBW8726659.1"/>
    </source>
</evidence>
<dbReference type="PROSITE" id="PS00622">
    <property type="entry name" value="HTH_LUXR_1"/>
    <property type="match status" value="1"/>
</dbReference>
<evidence type="ECO:0000259" key="4">
    <source>
        <dbReference type="PROSITE" id="PS50043"/>
    </source>
</evidence>
<dbReference type="GO" id="GO:0003677">
    <property type="term" value="F:DNA binding"/>
    <property type="evidence" value="ECO:0007669"/>
    <property type="project" value="UniProtKB-KW"/>
</dbReference>
<evidence type="ECO:0000256" key="1">
    <source>
        <dbReference type="ARBA" id="ARBA00023015"/>
    </source>
</evidence>
<dbReference type="InterPro" id="IPR000792">
    <property type="entry name" value="Tscrpt_reg_LuxR_C"/>
</dbReference>
<dbReference type="PANTHER" id="PTHR44688">
    <property type="entry name" value="DNA-BINDING TRANSCRIPTIONAL ACTIVATOR DEVR_DOSR"/>
    <property type="match status" value="1"/>
</dbReference>
<dbReference type="Pfam" id="PF00196">
    <property type="entry name" value="GerE"/>
    <property type="match status" value="1"/>
</dbReference>
<dbReference type="SMART" id="SM00421">
    <property type="entry name" value="HTH_LUXR"/>
    <property type="match status" value="1"/>
</dbReference>
<dbReference type="PANTHER" id="PTHR44688:SF16">
    <property type="entry name" value="DNA-BINDING TRANSCRIPTIONAL ACTIVATOR DEVR_DOSR"/>
    <property type="match status" value="1"/>
</dbReference>
<gene>
    <name evidence="5" type="ORF">JF625_16100</name>
</gene>
<dbReference type="EMBL" id="JAEKLZ010000227">
    <property type="protein sequence ID" value="MBW8726659.1"/>
    <property type="molecule type" value="Genomic_DNA"/>
</dbReference>
<keyword evidence="1" id="KW-0805">Transcription regulation</keyword>
<evidence type="ECO:0000256" key="3">
    <source>
        <dbReference type="ARBA" id="ARBA00023163"/>
    </source>
</evidence>